<dbReference type="EMBL" id="CP022759">
    <property type="protein sequence ID" value="AXV81410.1"/>
    <property type="molecule type" value="Genomic_DNA"/>
</dbReference>
<dbReference type="RefSeq" id="WP_013212347.1">
    <property type="nucleotide sequence ID" value="NZ_CP022759.1"/>
</dbReference>
<organism evidence="1 2">
    <name type="scientific">Ralstonia solanacearum</name>
    <name type="common">Pseudomonas solanacearum</name>
    <dbReference type="NCBI Taxonomy" id="305"/>
    <lineage>
        <taxon>Bacteria</taxon>
        <taxon>Pseudomonadati</taxon>
        <taxon>Pseudomonadota</taxon>
        <taxon>Betaproteobacteria</taxon>
        <taxon>Burkholderiales</taxon>
        <taxon>Burkholderiaceae</taxon>
        <taxon>Ralstonia</taxon>
        <taxon>Ralstonia solanacearum species complex</taxon>
    </lineage>
</organism>
<gene>
    <name evidence="1" type="ORF">CJO77_07485</name>
</gene>
<reference evidence="1 2" key="1">
    <citation type="submission" date="2017-08" db="EMBL/GenBank/DDBJ databases">
        <title>Genome sequences of Ralstonia solanacearum Species Complex (RSSC) isolated from Potato bacterial wilts in Korea.</title>
        <authorList>
            <person name="Cho H."/>
            <person name="Song E.-S."/>
            <person name="Lee Y.K."/>
            <person name="Lee S."/>
            <person name="Lee S.-W."/>
            <person name="Jo A."/>
            <person name="Kim J.-G."/>
            <person name="Hwang I."/>
        </authorList>
    </citation>
    <scope>NUCLEOTIDE SEQUENCE [LARGE SCALE GENOMIC DNA]</scope>
    <source>
        <strain evidence="1 2">T98</strain>
    </source>
</reference>
<sequence length="230" mass="24920">MSLLAAIAAHVVRPLSNKGTWSTARSASIIALCLAASGCLHAPAHYPGAGGNNVDPADYLTTACPDFSGRYEGIGALQDGDGTAKQMNRLMSFVRVFPYANRQHAVEVGGAVDHRRPRTAEVAWSGRTARVTLAFEQGEPVQYEATLEDPHRFVCTGSDGMIIWGGASNDGRSEFGPNSTDQSVTIYLDPNNGDLIVEETMQVHMSLRIARIPTGTAQYFSIHRFKRLRK</sequence>
<dbReference type="Proteomes" id="UP000261758">
    <property type="component" value="Chromosome"/>
</dbReference>
<protein>
    <submittedName>
        <fullName evidence="1">Uncharacterized protein</fullName>
    </submittedName>
</protein>
<name>A0AAD0WFV0_RALSL</name>
<proteinExistence type="predicted"/>
<dbReference type="AlphaFoldDB" id="A0AAD0WFV0"/>
<evidence type="ECO:0000313" key="1">
    <source>
        <dbReference type="EMBL" id="AXV81410.1"/>
    </source>
</evidence>
<evidence type="ECO:0000313" key="2">
    <source>
        <dbReference type="Proteomes" id="UP000261758"/>
    </source>
</evidence>
<accession>A0AAD0WFV0</accession>